<dbReference type="InterPro" id="IPR015424">
    <property type="entry name" value="PyrdxlP-dep_Trfase"/>
</dbReference>
<evidence type="ECO:0000256" key="5">
    <source>
        <dbReference type="ARBA" id="ARBA00022898"/>
    </source>
</evidence>
<proteinExistence type="inferred from homology"/>
<keyword evidence="4" id="KW-0210">Decarboxylase</keyword>
<keyword evidence="5 7" id="KW-0663">Pyridoxal phosphate</keyword>
<dbReference type="InterPro" id="IPR002129">
    <property type="entry name" value="PyrdxlP-dep_de-COase"/>
</dbReference>
<gene>
    <name evidence="8" type="ORF">GSONMT00012761001</name>
</gene>
<evidence type="ECO:0000256" key="6">
    <source>
        <dbReference type="ARBA" id="ARBA00023239"/>
    </source>
</evidence>
<reference evidence="8" key="1">
    <citation type="journal article" date="2014" name="Nat. Commun.">
        <title>The rainbow trout genome provides novel insights into evolution after whole-genome duplication in vertebrates.</title>
        <authorList>
            <person name="Berthelot C."/>
            <person name="Brunet F."/>
            <person name="Chalopin D."/>
            <person name="Juanchich A."/>
            <person name="Bernard M."/>
            <person name="Noel B."/>
            <person name="Bento P."/>
            <person name="Da Silva C."/>
            <person name="Labadie K."/>
            <person name="Alberti A."/>
            <person name="Aury J.M."/>
            <person name="Louis A."/>
            <person name="Dehais P."/>
            <person name="Bardou P."/>
            <person name="Montfort J."/>
            <person name="Klopp C."/>
            <person name="Cabau C."/>
            <person name="Gaspin C."/>
            <person name="Thorgaard G.H."/>
            <person name="Boussaha M."/>
            <person name="Quillet E."/>
            <person name="Guyomard R."/>
            <person name="Galiana D."/>
            <person name="Bobe J."/>
            <person name="Volff J.N."/>
            <person name="Genet C."/>
            <person name="Wincker P."/>
            <person name="Jaillon O."/>
            <person name="Roest Crollius H."/>
            <person name="Guiguen Y."/>
        </authorList>
    </citation>
    <scope>NUCLEOTIDE SEQUENCE [LARGE SCALE GENOMIC DNA]</scope>
</reference>
<keyword evidence="6 7" id="KW-0456">Lyase</keyword>
<evidence type="ECO:0000256" key="1">
    <source>
        <dbReference type="ARBA" id="ARBA00001933"/>
    </source>
</evidence>
<dbReference type="Proteomes" id="UP000193380">
    <property type="component" value="Unassembled WGS sequence"/>
</dbReference>
<comment type="subunit">
    <text evidence="3">Homodimer.</text>
</comment>
<dbReference type="Gene3D" id="3.40.640.10">
    <property type="entry name" value="Type I PLP-dependent aspartate aminotransferase-like (Major domain)"/>
    <property type="match status" value="1"/>
</dbReference>
<evidence type="ECO:0000256" key="2">
    <source>
        <dbReference type="ARBA" id="ARBA00009533"/>
    </source>
</evidence>
<organism evidence="8 9">
    <name type="scientific">Oncorhynchus mykiss</name>
    <name type="common">Rainbow trout</name>
    <name type="synonym">Salmo gairdneri</name>
    <dbReference type="NCBI Taxonomy" id="8022"/>
    <lineage>
        <taxon>Eukaryota</taxon>
        <taxon>Metazoa</taxon>
        <taxon>Chordata</taxon>
        <taxon>Craniata</taxon>
        <taxon>Vertebrata</taxon>
        <taxon>Euteleostomi</taxon>
        <taxon>Actinopterygii</taxon>
        <taxon>Neopterygii</taxon>
        <taxon>Teleostei</taxon>
        <taxon>Protacanthopterygii</taxon>
        <taxon>Salmoniformes</taxon>
        <taxon>Salmonidae</taxon>
        <taxon>Salmoninae</taxon>
        <taxon>Oncorhynchus</taxon>
    </lineage>
</organism>
<dbReference type="PANTHER" id="PTHR45677">
    <property type="entry name" value="GLUTAMATE DECARBOXYLASE-RELATED"/>
    <property type="match status" value="1"/>
</dbReference>
<dbReference type="PaxDb" id="8022-A0A060WNY3"/>
<protein>
    <recommendedName>
        <fullName evidence="10">Cysteine sulfinic acid decarboxylase</fullName>
    </recommendedName>
</protein>
<dbReference type="STRING" id="8022.A0A060WNY3"/>
<dbReference type="SUPFAM" id="SSF53383">
    <property type="entry name" value="PLP-dependent transferases"/>
    <property type="match status" value="1"/>
</dbReference>
<evidence type="ECO:0008006" key="10">
    <source>
        <dbReference type="Google" id="ProtNLM"/>
    </source>
</evidence>
<evidence type="ECO:0000256" key="3">
    <source>
        <dbReference type="ARBA" id="ARBA00011738"/>
    </source>
</evidence>
<dbReference type="PANTHER" id="PTHR45677:SF8">
    <property type="entry name" value="CYSTEINE SULFINIC ACID DECARBOXYLASE"/>
    <property type="match status" value="1"/>
</dbReference>
<name>A0A060WNY3_ONCMY</name>
<evidence type="ECO:0000313" key="9">
    <source>
        <dbReference type="Proteomes" id="UP000193380"/>
    </source>
</evidence>
<evidence type="ECO:0000256" key="4">
    <source>
        <dbReference type="ARBA" id="ARBA00022793"/>
    </source>
</evidence>
<comment type="similarity">
    <text evidence="2 7">Belongs to the group II decarboxylase family.</text>
</comment>
<evidence type="ECO:0000313" key="8">
    <source>
        <dbReference type="EMBL" id="CDQ68722.1"/>
    </source>
</evidence>
<accession>A0A060WNY3</accession>
<comment type="cofactor">
    <cofactor evidence="1 7">
        <name>pyridoxal 5'-phosphate</name>
        <dbReference type="ChEBI" id="CHEBI:597326"/>
    </cofactor>
</comment>
<dbReference type="Pfam" id="PF00282">
    <property type="entry name" value="Pyridoxal_deC"/>
    <property type="match status" value="1"/>
</dbReference>
<dbReference type="GO" id="GO:0042412">
    <property type="term" value="P:taurine biosynthetic process"/>
    <property type="evidence" value="ECO:0007669"/>
    <property type="project" value="TreeGrafter"/>
</dbReference>
<evidence type="ECO:0000256" key="7">
    <source>
        <dbReference type="RuleBase" id="RU000382"/>
    </source>
</evidence>
<dbReference type="InterPro" id="IPR015421">
    <property type="entry name" value="PyrdxlP-dep_Trfase_major"/>
</dbReference>
<dbReference type="GO" id="GO:0004782">
    <property type="term" value="F:sulfinoalanine decarboxylase activity"/>
    <property type="evidence" value="ECO:0007669"/>
    <property type="project" value="TreeGrafter"/>
</dbReference>
<dbReference type="GO" id="GO:0005737">
    <property type="term" value="C:cytoplasm"/>
    <property type="evidence" value="ECO:0007669"/>
    <property type="project" value="TreeGrafter"/>
</dbReference>
<dbReference type="EMBL" id="FR904639">
    <property type="protein sequence ID" value="CDQ68722.1"/>
    <property type="molecule type" value="Genomic_DNA"/>
</dbReference>
<dbReference type="AlphaFoldDB" id="A0A060WNY3"/>
<sequence>MSHLPRFWNLGWSSFLDWWSNQSVVSEQGPSPLYGQQEMNEPLLDNSEGQLFLTEAFKVIVEEVLCKGTDVKEKVCEWREPEELAALLDLELRENGEPQHQLLQRIRDVAKYSVKTNHPRFFNQLFAGVDYHALTGRFLTEALNTSQYTYEVAPVFVLMEDEVLSKLRSLVGWAEGDGIFCPGGTMSNMYAMNVARYRAFPEVKLKGMWSLPRLAVFTSQQSHYSVMKAAAFQGIGTENVFKVKVDDRGCMIPEDLGETIELAKSQARGSAILCPCHIRNDCTRRL</sequence>
<dbReference type="GO" id="GO:0019752">
    <property type="term" value="P:carboxylic acid metabolic process"/>
    <property type="evidence" value="ECO:0007669"/>
    <property type="project" value="InterPro"/>
</dbReference>
<dbReference type="Gene3D" id="3.90.1150.170">
    <property type="match status" value="1"/>
</dbReference>
<dbReference type="GO" id="GO:0030170">
    <property type="term" value="F:pyridoxal phosphate binding"/>
    <property type="evidence" value="ECO:0007669"/>
    <property type="project" value="InterPro"/>
</dbReference>
<reference evidence="8" key="2">
    <citation type="submission" date="2014-03" db="EMBL/GenBank/DDBJ databases">
        <authorList>
            <person name="Genoscope - CEA"/>
        </authorList>
    </citation>
    <scope>NUCLEOTIDE SEQUENCE</scope>
</reference>